<dbReference type="InterPro" id="IPR005178">
    <property type="entry name" value="Ostalpha/TMEM184C"/>
</dbReference>
<feature type="transmembrane region" description="Helical" evidence="6">
    <location>
        <begin position="43"/>
        <end position="63"/>
    </location>
</feature>
<name>A0A2N9FQL0_FAGSY</name>
<feature type="transmembrane region" description="Helical" evidence="6">
    <location>
        <begin position="176"/>
        <end position="196"/>
    </location>
</feature>
<protein>
    <submittedName>
        <fullName evidence="7">Uncharacterized protein</fullName>
    </submittedName>
</protein>
<dbReference type="AlphaFoldDB" id="A0A2N9FQL0"/>
<evidence type="ECO:0000256" key="4">
    <source>
        <dbReference type="ARBA" id="ARBA00023136"/>
    </source>
</evidence>
<feature type="region of interest" description="Disordered" evidence="5">
    <location>
        <begin position="356"/>
        <end position="375"/>
    </location>
</feature>
<sequence>MGEAVPIYFSIVAFICTLGAIALAVMHIYRHLLNYTEPTYQRFIVRIIFMVPVYALMSFLSLVLPDGSIYFNSIREVYEAWVIYNFMSLCLAWVGGPGAVVISLSGRVLKPSCCLMTCCLPPIPLDGRFIRRCKQGCLQFVILKPILVAVTLILYAKGKYEDGNFSPKQSYLYLTIIYTISYTMALYALALFYFACKDLLQPFNPVPKFILIKSVVFLTYWQGVLVFLAAKSGFIKDAEEAAQFQNFIICVEMLIAAVGHLYAFPYKEYAGANIGVSRGLTGSLAHALKLNDFYHDTVHQFAPTYHDYVLYNHNEGDEGTRKYRSRTFVPTGPEMESVRKNKHMFGNKLDDIQLSSLSSSSTSTPKNPDSVTDSLQSDVMKSSLLLDTSNSLSVPYDMSLIELDMSTYPSKVPAANETVTR</sequence>
<evidence type="ECO:0000313" key="7">
    <source>
        <dbReference type="EMBL" id="SPC89211.1"/>
    </source>
</evidence>
<feature type="transmembrane region" description="Helical" evidence="6">
    <location>
        <begin position="242"/>
        <end position="264"/>
    </location>
</feature>
<keyword evidence="2 6" id="KW-0812">Transmembrane</keyword>
<dbReference type="SMART" id="SM01417">
    <property type="entry name" value="Solute_trans_a"/>
    <property type="match status" value="1"/>
</dbReference>
<dbReference type="EMBL" id="OIVN01001050">
    <property type="protein sequence ID" value="SPC89211.1"/>
    <property type="molecule type" value="Genomic_DNA"/>
</dbReference>
<feature type="transmembrane region" description="Helical" evidence="6">
    <location>
        <begin position="6"/>
        <end position="31"/>
    </location>
</feature>
<evidence type="ECO:0000256" key="2">
    <source>
        <dbReference type="ARBA" id="ARBA00022692"/>
    </source>
</evidence>
<feature type="transmembrane region" description="Helical" evidence="6">
    <location>
        <begin position="137"/>
        <end position="156"/>
    </location>
</feature>
<evidence type="ECO:0000256" key="5">
    <source>
        <dbReference type="SAM" id="MobiDB-lite"/>
    </source>
</evidence>
<organism evidence="7">
    <name type="scientific">Fagus sylvatica</name>
    <name type="common">Beechnut</name>
    <dbReference type="NCBI Taxonomy" id="28930"/>
    <lineage>
        <taxon>Eukaryota</taxon>
        <taxon>Viridiplantae</taxon>
        <taxon>Streptophyta</taxon>
        <taxon>Embryophyta</taxon>
        <taxon>Tracheophyta</taxon>
        <taxon>Spermatophyta</taxon>
        <taxon>Magnoliopsida</taxon>
        <taxon>eudicotyledons</taxon>
        <taxon>Gunneridae</taxon>
        <taxon>Pentapetalae</taxon>
        <taxon>rosids</taxon>
        <taxon>fabids</taxon>
        <taxon>Fagales</taxon>
        <taxon>Fagaceae</taxon>
        <taxon>Fagus</taxon>
    </lineage>
</organism>
<dbReference type="PANTHER" id="PTHR23423">
    <property type="entry name" value="ORGANIC SOLUTE TRANSPORTER-RELATED"/>
    <property type="match status" value="1"/>
</dbReference>
<reference evidence="7" key="1">
    <citation type="submission" date="2018-02" db="EMBL/GenBank/DDBJ databases">
        <authorList>
            <person name="Cohen D.B."/>
            <person name="Kent A.D."/>
        </authorList>
    </citation>
    <scope>NUCLEOTIDE SEQUENCE</scope>
</reference>
<proteinExistence type="predicted"/>
<feature type="transmembrane region" description="Helical" evidence="6">
    <location>
        <begin position="208"/>
        <end position="230"/>
    </location>
</feature>
<gene>
    <name evidence="7" type="ORF">FSB_LOCUS17093</name>
</gene>
<dbReference type="GO" id="GO:0016020">
    <property type="term" value="C:membrane"/>
    <property type="evidence" value="ECO:0007669"/>
    <property type="project" value="UniProtKB-SubCell"/>
</dbReference>
<accession>A0A2N9FQL0</accession>
<feature type="transmembrane region" description="Helical" evidence="6">
    <location>
        <begin position="83"/>
        <end position="102"/>
    </location>
</feature>
<keyword evidence="3 6" id="KW-1133">Transmembrane helix</keyword>
<dbReference type="Pfam" id="PF03619">
    <property type="entry name" value="Solute_trans_a"/>
    <property type="match status" value="1"/>
</dbReference>
<comment type="subcellular location">
    <subcellularLocation>
        <location evidence="1">Membrane</location>
        <topology evidence="1">Multi-pass membrane protein</topology>
    </subcellularLocation>
</comment>
<feature type="compositionally biased region" description="Polar residues" evidence="5">
    <location>
        <begin position="365"/>
        <end position="375"/>
    </location>
</feature>
<keyword evidence="4 6" id="KW-0472">Membrane</keyword>
<evidence type="ECO:0000256" key="3">
    <source>
        <dbReference type="ARBA" id="ARBA00022989"/>
    </source>
</evidence>
<evidence type="ECO:0000256" key="1">
    <source>
        <dbReference type="ARBA" id="ARBA00004141"/>
    </source>
</evidence>
<evidence type="ECO:0000256" key="6">
    <source>
        <dbReference type="SAM" id="Phobius"/>
    </source>
</evidence>